<dbReference type="SMART" id="SM00694">
    <property type="entry name" value="DysFC"/>
    <property type="match status" value="1"/>
</dbReference>
<feature type="compositionally biased region" description="Basic and acidic residues" evidence="1">
    <location>
        <begin position="1"/>
        <end position="21"/>
    </location>
</feature>
<dbReference type="OrthoDB" id="72441at2759"/>
<feature type="compositionally biased region" description="Basic and acidic residues" evidence="1">
    <location>
        <begin position="59"/>
        <end position="71"/>
    </location>
</feature>
<dbReference type="AlphaFoldDB" id="A0A397HWG6"/>
<feature type="compositionally biased region" description="Polar residues" evidence="1">
    <location>
        <begin position="72"/>
        <end position="106"/>
    </location>
</feature>
<dbReference type="Pfam" id="PF06398">
    <property type="entry name" value="Pex24p"/>
    <property type="match status" value="1"/>
</dbReference>
<proteinExistence type="predicted"/>
<protein>
    <recommendedName>
        <fullName evidence="2">Peroxin/Ferlin domain-containing protein</fullName>
    </recommendedName>
</protein>
<dbReference type="PANTHER" id="PTHR23250:SF1">
    <property type="entry name" value="TECTONIN BETA-PROPELLER REPEAT-CONTAINING PROTEIN 1"/>
    <property type="match status" value="1"/>
</dbReference>
<feature type="region of interest" description="Disordered" evidence="1">
    <location>
        <begin position="59"/>
        <end position="106"/>
    </location>
</feature>
<reference evidence="3" key="1">
    <citation type="submission" date="2018-08" db="EMBL/GenBank/DDBJ databases">
        <title>Draft genome sequence of azole-resistant Aspergillus thermomutatus (Neosartorya pseudofischeri) strain HMR AF 39, isolated from a human nasal aspirate.</title>
        <authorList>
            <person name="Parent-Michaud M."/>
            <person name="Dufresne P.J."/>
            <person name="Fournier E."/>
            <person name="Martineau C."/>
            <person name="Moreira S."/>
            <person name="Perkins V."/>
            <person name="De Repentigny L."/>
            <person name="Dufresne S.F."/>
        </authorList>
    </citation>
    <scope>NUCLEOTIDE SEQUENCE [LARGE SCALE GENOMIC DNA]</scope>
    <source>
        <strain evidence="3">HMR AF 39</strain>
    </source>
</reference>
<name>A0A397HWG6_ASPTH</name>
<feature type="region of interest" description="Disordered" evidence="1">
    <location>
        <begin position="1"/>
        <end position="43"/>
    </location>
</feature>
<dbReference type="VEuPathDB" id="FungiDB:CDV56_109585"/>
<organism evidence="3 4">
    <name type="scientific">Aspergillus thermomutatus</name>
    <name type="common">Neosartorya pseudofischeri</name>
    <dbReference type="NCBI Taxonomy" id="41047"/>
    <lineage>
        <taxon>Eukaryota</taxon>
        <taxon>Fungi</taxon>
        <taxon>Dikarya</taxon>
        <taxon>Ascomycota</taxon>
        <taxon>Pezizomycotina</taxon>
        <taxon>Eurotiomycetes</taxon>
        <taxon>Eurotiomycetidae</taxon>
        <taxon>Eurotiales</taxon>
        <taxon>Aspergillaceae</taxon>
        <taxon>Aspergillus</taxon>
        <taxon>Aspergillus subgen. Fumigati</taxon>
    </lineage>
</organism>
<dbReference type="STRING" id="41047.A0A397HWG6"/>
<dbReference type="InterPro" id="IPR010482">
    <property type="entry name" value="TECPR1-like_DysF"/>
</dbReference>
<feature type="compositionally biased region" description="Low complexity" evidence="1">
    <location>
        <begin position="291"/>
        <end position="300"/>
    </location>
</feature>
<feature type="region of interest" description="Disordered" evidence="1">
    <location>
        <begin position="291"/>
        <end position="313"/>
    </location>
</feature>
<dbReference type="Proteomes" id="UP000215305">
    <property type="component" value="Unassembled WGS sequence"/>
</dbReference>
<dbReference type="GO" id="GO:0007031">
    <property type="term" value="P:peroxisome organization"/>
    <property type="evidence" value="ECO:0007669"/>
    <property type="project" value="UniProtKB-ARBA"/>
</dbReference>
<evidence type="ECO:0000259" key="2">
    <source>
        <dbReference type="SMART" id="SM00694"/>
    </source>
</evidence>
<feature type="domain" description="Peroxin/Ferlin" evidence="2">
    <location>
        <begin position="222"/>
        <end position="257"/>
    </location>
</feature>
<sequence length="485" mass="55193">MEDIRRISLIDHTDPSHHPVDEEALSQTPTAAGSRAGSRRFSRVSVRGELKRRKYAKWQKDRLRLSEDNSSSRKPSQLVNPLSHMDTNTNTISGESALSGPSQSGIEQHEIDATDFASSTNGERDSAVHHQQQNYDCNKSNKCAHSVSELDILYENQRGWFFFGIPLYSHSSLLNFDPSPWVTHDFRESPVNITNAQLPDPSWEWAWRSWYVDMSGDVDDQGWQYSFSFSSKAWHGSHPWFHSFVRRRRWVRLRVKRAAEKTHRGRSGFEMAHMLNEDYFTIHSARKQSKAASSIAASRQPTSGHLSRATTGVEEEAPLEEIGNIPTLMYALRAAIVDREKIDALKRFIEEGGEELHYLDDKIPEIMSMFVFQNSRWQFLTHLVSVINELSQAGAEKDNSDAEEMRRKQNNLTKAAETVRRHITGPELLGSEHHESMNLTPASKHDLLENCSKRSLFRSVDNGGQIKGIPEAAEIGLEGHIHRPS</sequence>
<dbReference type="RefSeq" id="XP_026618715.1">
    <property type="nucleotide sequence ID" value="XM_026763204.1"/>
</dbReference>
<gene>
    <name evidence="3" type="ORF">CDV56_109585</name>
</gene>
<comment type="caution">
    <text evidence="3">The sequence shown here is derived from an EMBL/GenBank/DDBJ whole genome shotgun (WGS) entry which is preliminary data.</text>
</comment>
<evidence type="ECO:0000256" key="1">
    <source>
        <dbReference type="SAM" id="MobiDB-lite"/>
    </source>
</evidence>
<dbReference type="InterPro" id="IPR006614">
    <property type="entry name" value="Peroxin/Ferlin"/>
</dbReference>
<evidence type="ECO:0000313" key="4">
    <source>
        <dbReference type="Proteomes" id="UP000215305"/>
    </source>
</evidence>
<feature type="compositionally biased region" description="Polar residues" evidence="1">
    <location>
        <begin position="301"/>
        <end position="310"/>
    </location>
</feature>
<dbReference type="EMBL" id="NKHU02000006">
    <property type="protein sequence ID" value="RHZ67555.1"/>
    <property type="molecule type" value="Genomic_DNA"/>
</dbReference>
<evidence type="ECO:0000313" key="3">
    <source>
        <dbReference type="EMBL" id="RHZ67555.1"/>
    </source>
</evidence>
<dbReference type="GO" id="GO:0005778">
    <property type="term" value="C:peroxisomal membrane"/>
    <property type="evidence" value="ECO:0007669"/>
    <property type="project" value="UniProtKB-ARBA"/>
</dbReference>
<dbReference type="PANTHER" id="PTHR23250">
    <property type="entry name" value="DYSFERLIN-RELATED"/>
    <property type="match status" value="1"/>
</dbReference>
<dbReference type="InterPro" id="IPR051513">
    <property type="entry name" value="Tectonin_beta-prop"/>
</dbReference>
<accession>A0A397HWG6</accession>
<keyword evidence="4" id="KW-1185">Reference proteome</keyword>
<dbReference type="GeneID" id="38131559"/>